<evidence type="ECO:0000256" key="1">
    <source>
        <dbReference type="SAM" id="MobiDB-lite"/>
    </source>
</evidence>
<gene>
    <name evidence="2" type="ORF">P43SY_010002</name>
</gene>
<feature type="compositionally biased region" description="Polar residues" evidence="1">
    <location>
        <begin position="164"/>
        <end position="174"/>
    </location>
</feature>
<evidence type="ECO:0000313" key="2">
    <source>
        <dbReference type="EMBL" id="KAJ0394116.1"/>
    </source>
</evidence>
<name>A0AAD5Q783_PYTIN</name>
<sequence length="220" mass="25080">MDEELAAKLQREEEEEWEREISARFGDHGVGWCFVEVPSSADCEYGVMSVVQQEISVEEHEVSDPNDPDYALTLELQAQEAEQYDRLRRQQASTKERIEVMQQDPPKRRQLRNFIPPSTNARSSRRQSSFHYSSSASSTDACSATADLYGFDSDNELDDHDHQWSSAFHSSSPTRLGATATEVDDDEDDYLEDELPLSRFGAMDITLRSADRKPGRSYRS</sequence>
<keyword evidence="3" id="KW-1185">Reference proteome</keyword>
<dbReference type="EMBL" id="JAKCXM010000433">
    <property type="protein sequence ID" value="KAJ0394116.1"/>
    <property type="molecule type" value="Genomic_DNA"/>
</dbReference>
<accession>A0AAD5Q783</accession>
<organism evidence="2 3">
    <name type="scientific">Pythium insidiosum</name>
    <name type="common">Pythiosis disease agent</name>
    <dbReference type="NCBI Taxonomy" id="114742"/>
    <lineage>
        <taxon>Eukaryota</taxon>
        <taxon>Sar</taxon>
        <taxon>Stramenopiles</taxon>
        <taxon>Oomycota</taxon>
        <taxon>Peronosporomycetes</taxon>
        <taxon>Pythiales</taxon>
        <taxon>Pythiaceae</taxon>
        <taxon>Pythium</taxon>
    </lineage>
</organism>
<evidence type="ECO:0000313" key="3">
    <source>
        <dbReference type="Proteomes" id="UP001209570"/>
    </source>
</evidence>
<feature type="region of interest" description="Disordered" evidence="1">
    <location>
        <begin position="152"/>
        <end position="190"/>
    </location>
</feature>
<feature type="compositionally biased region" description="Low complexity" evidence="1">
    <location>
        <begin position="126"/>
        <end position="137"/>
    </location>
</feature>
<dbReference type="AlphaFoldDB" id="A0AAD5Q783"/>
<dbReference type="Proteomes" id="UP001209570">
    <property type="component" value="Unassembled WGS sequence"/>
</dbReference>
<reference evidence="2" key="1">
    <citation type="submission" date="2021-12" db="EMBL/GenBank/DDBJ databases">
        <title>Prjna785345.</title>
        <authorList>
            <person name="Rujirawat T."/>
            <person name="Krajaejun T."/>
        </authorList>
    </citation>
    <scope>NUCLEOTIDE SEQUENCE</scope>
    <source>
        <strain evidence="2">Pi057C3</strain>
    </source>
</reference>
<feature type="region of interest" description="Disordered" evidence="1">
    <location>
        <begin position="83"/>
        <end position="137"/>
    </location>
</feature>
<proteinExistence type="predicted"/>
<comment type="caution">
    <text evidence="2">The sequence shown here is derived from an EMBL/GenBank/DDBJ whole genome shotgun (WGS) entry which is preliminary data.</text>
</comment>
<protein>
    <submittedName>
        <fullName evidence="2">Uncharacterized protein</fullName>
    </submittedName>
</protein>
<feature type="compositionally biased region" description="Basic and acidic residues" evidence="1">
    <location>
        <begin position="83"/>
        <end position="99"/>
    </location>
</feature>